<keyword evidence="2" id="KW-1185">Reference proteome</keyword>
<dbReference type="AlphaFoldDB" id="A0A6M0IC93"/>
<organism evidence="1 2">
    <name type="scientific">Spirosoma agri</name>
    <dbReference type="NCBI Taxonomy" id="1987381"/>
    <lineage>
        <taxon>Bacteria</taxon>
        <taxon>Pseudomonadati</taxon>
        <taxon>Bacteroidota</taxon>
        <taxon>Cytophagia</taxon>
        <taxon>Cytophagales</taxon>
        <taxon>Cytophagaceae</taxon>
        <taxon>Spirosoma</taxon>
    </lineage>
</organism>
<evidence type="ECO:0000313" key="2">
    <source>
        <dbReference type="Proteomes" id="UP000477386"/>
    </source>
</evidence>
<dbReference type="EMBL" id="JAAGNZ010000001">
    <property type="protein sequence ID" value="NEU65860.1"/>
    <property type="molecule type" value="Genomic_DNA"/>
</dbReference>
<dbReference type="PROSITE" id="PS51257">
    <property type="entry name" value="PROKAR_LIPOPROTEIN"/>
    <property type="match status" value="1"/>
</dbReference>
<sequence>MKNFIYASLVTASLMSCSTDGSISSSVIVPGASGSTSVAPNENVSALFQQFHGKYKVISSTSNQPVDVNQDGDSSSDLLTEIPELRLQAGTQYHIDIRIYGPSATSSKPHFSFTQWWPEQYIRTGVGRVWDGGELISYNPDYLVKYDFQGAGRSFSFSTDLKQLTINANENENPFRWVRPESVTIDATGRISVVNKRRLYTRAGVQEVLITTVYERFTMTT</sequence>
<protein>
    <submittedName>
        <fullName evidence="1">Uncharacterized protein</fullName>
    </submittedName>
</protein>
<evidence type="ECO:0000313" key="1">
    <source>
        <dbReference type="EMBL" id="NEU65860.1"/>
    </source>
</evidence>
<gene>
    <name evidence="1" type="ORF">GK091_03130</name>
</gene>
<accession>A0A6M0IC93</accession>
<reference evidence="1 2" key="1">
    <citation type="submission" date="2020-02" db="EMBL/GenBank/DDBJ databases">
        <title>Draft genome sequence of two Spirosoma agri KCTC 52727 and Spirosoma terrae KCTC 52035.</title>
        <authorList>
            <person name="Rojas J."/>
            <person name="Ambika Manirajan B."/>
            <person name="Ratering S."/>
            <person name="Suarez C."/>
            <person name="Schnell S."/>
        </authorList>
    </citation>
    <scope>NUCLEOTIDE SEQUENCE [LARGE SCALE GENOMIC DNA]</scope>
    <source>
        <strain evidence="1 2">KCTC 52727</strain>
    </source>
</reference>
<dbReference type="Proteomes" id="UP000477386">
    <property type="component" value="Unassembled WGS sequence"/>
</dbReference>
<proteinExistence type="predicted"/>
<dbReference type="RefSeq" id="WP_164035156.1">
    <property type="nucleotide sequence ID" value="NZ_JAAGNZ010000001.1"/>
</dbReference>
<name>A0A6M0IC93_9BACT</name>
<comment type="caution">
    <text evidence="1">The sequence shown here is derived from an EMBL/GenBank/DDBJ whole genome shotgun (WGS) entry which is preliminary data.</text>
</comment>